<organism evidence="1">
    <name type="scientific">hydrothermal vent metagenome</name>
    <dbReference type="NCBI Taxonomy" id="652676"/>
    <lineage>
        <taxon>unclassified sequences</taxon>
        <taxon>metagenomes</taxon>
        <taxon>ecological metagenomes</taxon>
    </lineage>
</organism>
<dbReference type="AlphaFoldDB" id="A0A3B1EAB8"/>
<evidence type="ECO:0000313" key="1">
    <source>
        <dbReference type="EMBL" id="VAY88234.1"/>
    </source>
</evidence>
<dbReference type="EMBL" id="UOYO01000048">
    <property type="protein sequence ID" value="VAY88234.1"/>
    <property type="molecule type" value="Genomic_DNA"/>
</dbReference>
<protein>
    <submittedName>
        <fullName evidence="1">Uncharacterized protein</fullName>
    </submittedName>
</protein>
<proteinExistence type="predicted"/>
<reference evidence="1" key="1">
    <citation type="submission" date="2018-10" db="EMBL/GenBank/DDBJ databases">
        <authorList>
            <person name="Aoki K."/>
        </authorList>
    </citation>
    <scope>NUCLEOTIDE SEQUENCE</scope>
</reference>
<gene>
    <name evidence="1" type="ORF">MNB_ARC-1_1143</name>
</gene>
<name>A0A3B1EAB8_9ZZZZ</name>
<sequence length="236" mass="26579">MLYLALLGGALSVFVSINVYLKNSEQIDKVRNARSIVKGIESLVKVNAEDLATELKLSQYLVLSSEKTPNTISGLNKLQSAMEIYLETNATTEPTAAQLVATGAITANEINALVTSDFEFFVLTDDEISMSNNSEINQYLTNVKSLLRYGEEYRETNNTNSFKALSNTELELNKHYREKIRIAKIDQKIQDYLKYDKQQGAIANVIIKSLDSNSSRNIRIRHLIDSKRNQKGYSKL</sequence>
<accession>A0A3B1EAB8</accession>